<dbReference type="GO" id="GO:0030621">
    <property type="term" value="F:U4 snRNA binding"/>
    <property type="evidence" value="ECO:0007669"/>
    <property type="project" value="TreeGrafter"/>
</dbReference>
<gene>
    <name evidence="4" type="ORF">HS088_TW05G00692</name>
</gene>
<evidence type="ECO:0000313" key="4">
    <source>
        <dbReference type="EMBL" id="KAF5747961.1"/>
    </source>
</evidence>
<dbReference type="InterPro" id="IPR015943">
    <property type="entry name" value="WD40/YVTN_repeat-like_dom_sf"/>
</dbReference>
<keyword evidence="1 3" id="KW-0853">WD repeat</keyword>
<evidence type="ECO:0000256" key="2">
    <source>
        <dbReference type="ARBA" id="ARBA00022737"/>
    </source>
</evidence>
<proteinExistence type="predicted"/>
<dbReference type="InterPro" id="IPR001680">
    <property type="entry name" value="WD40_rpt"/>
</dbReference>
<name>A0A7J7DNP7_TRIWF</name>
<dbReference type="PROSITE" id="PS50082">
    <property type="entry name" value="WD_REPEATS_2"/>
    <property type="match status" value="3"/>
</dbReference>
<dbReference type="Proteomes" id="UP000593562">
    <property type="component" value="Unassembled WGS sequence"/>
</dbReference>
<dbReference type="PANTHER" id="PTHR19846">
    <property type="entry name" value="WD40 REPEAT PROTEIN"/>
    <property type="match status" value="1"/>
</dbReference>
<dbReference type="PROSITE" id="PS50294">
    <property type="entry name" value="WD_REPEATS_REGION"/>
    <property type="match status" value="3"/>
</dbReference>
<sequence length="131" mass="14795">MKTKYCGVLGVSFSPNKYHLVTGGEDNTCRVWDLRKKKSLYTIPAHSKLISQVKFEPQEGYFLVTASSDMTSKVWSGRDFKPVKTLSGHEAKVNSLDISEDAQYIVTVSHDWTIKLWRGSSNGGEDRMDMD</sequence>
<dbReference type="InterPro" id="IPR036322">
    <property type="entry name" value="WD40_repeat_dom_sf"/>
</dbReference>
<evidence type="ECO:0000313" key="5">
    <source>
        <dbReference type="Proteomes" id="UP000593562"/>
    </source>
</evidence>
<dbReference type="EMBL" id="JAAARO010000005">
    <property type="protein sequence ID" value="KAF5747961.1"/>
    <property type="molecule type" value="Genomic_DNA"/>
</dbReference>
<dbReference type="AlphaFoldDB" id="A0A7J7DNP7"/>
<dbReference type="PANTHER" id="PTHR19846:SF0">
    <property type="entry name" value="PRE-MRNA PROCESSING FACTOR 4"/>
    <property type="match status" value="1"/>
</dbReference>
<dbReference type="GO" id="GO:0000398">
    <property type="term" value="P:mRNA splicing, via spliceosome"/>
    <property type="evidence" value="ECO:0007669"/>
    <property type="project" value="TreeGrafter"/>
</dbReference>
<accession>A0A7J7DNP7</accession>
<keyword evidence="4" id="KW-0687">Ribonucleoprotein</keyword>
<dbReference type="SMART" id="SM00320">
    <property type="entry name" value="WD40"/>
    <property type="match status" value="3"/>
</dbReference>
<dbReference type="PRINTS" id="PR00320">
    <property type="entry name" value="GPROTEINBRPT"/>
</dbReference>
<reference evidence="4 5" key="1">
    <citation type="journal article" date="2020" name="Nat. Commun.">
        <title>Genome of Tripterygium wilfordii and identification of cytochrome P450 involved in triptolide biosynthesis.</title>
        <authorList>
            <person name="Tu L."/>
            <person name="Su P."/>
            <person name="Zhang Z."/>
            <person name="Gao L."/>
            <person name="Wang J."/>
            <person name="Hu T."/>
            <person name="Zhou J."/>
            <person name="Zhang Y."/>
            <person name="Zhao Y."/>
            <person name="Liu Y."/>
            <person name="Song Y."/>
            <person name="Tong Y."/>
            <person name="Lu Y."/>
            <person name="Yang J."/>
            <person name="Xu C."/>
            <person name="Jia M."/>
            <person name="Peters R.J."/>
            <person name="Huang L."/>
            <person name="Gao W."/>
        </authorList>
    </citation>
    <scope>NUCLEOTIDE SEQUENCE [LARGE SCALE GENOMIC DNA]</scope>
    <source>
        <strain evidence="5">cv. XIE 37</strain>
        <tissue evidence="4">Leaf</tissue>
    </source>
</reference>
<dbReference type="GO" id="GO:0046540">
    <property type="term" value="C:U4/U6 x U5 tri-snRNP complex"/>
    <property type="evidence" value="ECO:0007669"/>
    <property type="project" value="TreeGrafter"/>
</dbReference>
<dbReference type="InterPro" id="IPR020472">
    <property type="entry name" value="WD40_PAC1"/>
</dbReference>
<keyword evidence="2" id="KW-0677">Repeat</keyword>
<evidence type="ECO:0000256" key="1">
    <source>
        <dbReference type="ARBA" id="ARBA00022574"/>
    </source>
</evidence>
<feature type="repeat" description="WD" evidence="3">
    <location>
        <begin position="86"/>
        <end position="117"/>
    </location>
</feature>
<keyword evidence="5" id="KW-1185">Reference proteome</keyword>
<feature type="repeat" description="WD" evidence="3">
    <location>
        <begin position="43"/>
        <end position="85"/>
    </location>
</feature>
<comment type="caution">
    <text evidence="4">The sequence shown here is derived from an EMBL/GenBank/DDBJ whole genome shotgun (WGS) entry which is preliminary data.</text>
</comment>
<evidence type="ECO:0000256" key="3">
    <source>
        <dbReference type="PROSITE-ProRule" id="PRU00221"/>
    </source>
</evidence>
<organism evidence="4 5">
    <name type="scientific">Tripterygium wilfordii</name>
    <name type="common">Thunder God vine</name>
    <dbReference type="NCBI Taxonomy" id="458696"/>
    <lineage>
        <taxon>Eukaryota</taxon>
        <taxon>Viridiplantae</taxon>
        <taxon>Streptophyta</taxon>
        <taxon>Embryophyta</taxon>
        <taxon>Tracheophyta</taxon>
        <taxon>Spermatophyta</taxon>
        <taxon>Magnoliopsida</taxon>
        <taxon>eudicotyledons</taxon>
        <taxon>Gunneridae</taxon>
        <taxon>Pentapetalae</taxon>
        <taxon>rosids</taxon>
        <taxon>fabids</taxon>
        <taxon>Celastrales</taxon>
        <taxon>Celastraceae</taxon>
        <taxon>Tripterygium</taxon>
    </lineage>
</organism>
<protein>
    <submittedName>
        <fullName evidence="4">WD-40 repeat family protein / small nuclear ribonucleoprotein Prp4p-related</fullName>
    </submittedName>
</protein>
<dbReference type="Pfam" id="PF00400">
    <property type="entry name" value="WD40"/>
    <property type="match status" value="3"/>
</dbReference>
<dbReference type="SUPFAM" id="SSF50978">
    <property type="entry name" value="WD40 repeat-like"/>
    <property type="match status" value="1"/>
</dbReference>
<dbReference type="GO" id="GO:0017070">
    <property type="term" value="F:U6 snRNA binding"/>
    <property type="evidence" value="ECO:0007669"/>
    <property type="project" value="TreeGrafter"/>
</dbReference>
<feature type="repeat" description="WD" evidence="3">
    <location>
        <begin position="8"/>
        <end position="42"/>
    </location>
</feature>
<dbReference type="InterPro" id="IPR019775">
    <property type="entry name" value="WD40_repeat_CS"/>
</dbReference>
<dbReference type="Gene3D" id="2.130.10.10">
    <property type="entry name" value="YVTN repeat-like/Quinoprotein amine dehydrogenase"/>
    <property type="match status" value="2"/>
</dbReference>
<dbReference type="InParanoid" id="A0A7J7DNP7"/>
<dbReference type="PROSITE" id="PS00678">
    <property type="entry name" value="WD_REPEATS_1"/>
    <property type="match status" value="1"/>
</dbReference>